<reference evidence="3" key="1">
    <citation type="journal article" date="2014" name="Science">
        <title>The coffee genome provides insight into the convergent evolution of caffeine biosynthesis.</title>
        <authorList>
            <person name="Denoeud F."/>
            <person name="Carretero-Paulet L."/>
            <person name="Dereeper A."/>
            <person name="Droc G."/>
            <person name="Guyot R."/>
            <person name="Pietrella M."/>
            <person name="Zheng C."/>
            <person name="Alberti A."/>
            <person name="Anthony F."/>
            <person name="Aprea G."/>
            <person name="Aury J.M."/>
            <person name="Bento P."/>
            <person name="Bernard M."/>
            <person name="Bocs S."/>
            <person name="Campa C."/>
            <person name="Cenci A."/>
            <person name="Combes M.C."/>
            <person name="Crouzillat D."/>
            <person name="Da Silva C."/>
            <person name="Daddiego L."/>
            <person name="De Bellis F."/>
            <person name="Dussert S."/>
            <person name="Garsmeur O."/>
            <person name="Gayraud T."/>
            <person name="Guignon V."/>
            <person name="Jahn K."/>
            <person name="Jamilloux V."/>
            <person name="Joet T."/>
            <person name="Labadie K."/>
            <person name="Lan T."/>
            <person name="Leclercq J."/>
            <person name="Lepelley M."/>
            <person name="Leroy T."/>
            <person name="Li L.T."/>
            <person name="Librado P."/>
            <person name="Lopez L."/>
            <person name="Munoz A."/>
            <person name="Noel B."/>
            <person name="Pallavicini A."/>
            <person name="Perrotta G."/>
            <person name="Poncet V."/>
            <person name="Pot D."/>
            <person name="Priyono X."/>
            <person name="Rigoreau M."/>
            <person name="Rouard M."/>
            <person name="Rozas J."/>
            <person name="Tranchant-Dubreuil C."/>
            <person name="VanBuren R."/>
            <person name="Zhang Q."/>
            <person name="Andrade A.C."/>
            <person name="Argout X."/>
            <person name="Bertrand B."/>
            <person name="de Kochko A."/>
            <person name="Graziosi G."/>
            <person name="Henry R.J."/>
            <person name="Jayarama X."/>
            <person name="Ming R."/>
            <person name="Nagai C."/>
            <person name="Rounsley S."/>
            <person name="Sankoff D."/>
            <person name="Giuliano G."/>
            <person name="Albert V.A."/>
            <person name="Wincker P."/>
            <person name="Lashermes P."/>
        </authorList>
    </citation>
    <scope>NUCLEOTIDE SEQUENCE [LARGE SCALE GENOMIC DNA]</scope>
    <source>
        <strain evidence="3">cv. DH200-94</strain>
    </source>
</reference>
<dbReference type="AlphaFoldDB" id="A0A068UZZ6"/>
<feature type="compositionally biased region" description="Basic and acidic residues" evidence="1">
    <location>
        <begin position="1"/>
        <end position="25"/>
    </location>
</feature>
<sequence>MSTEQERAELDARARQGETVPKRDNIYMQQIYPAKGGAEGGQTRREQLGAEGYHERWGVKVD</sequence>
<feature type="region of interest" description="Disordered" evidence="1">
    <location>
        <begin position="1"/>
        <end position="62"/>
    </location>
</feature>
<dbReference type="Gramene" id="CDP13996">
    <property type="protein sequence ID" value="CDP13996"/>
    <property type="gene ID" value="GSCOC_T00039154001"/>
</dbReference>
<dbReference type="Proteomes" id="UP000295252">
    <property type="component" value="Chromosome IV"/>
</dbReference>
<gene>
    <name evidence="2" type="ORF">GSCOC_T00039154001</name>
</gene>
<organism evidence="2 3">
    <name type="scientific">Coffea canephora</name>
    <name type="common">Robusta coffee</name>
    <dbReference type="NCBI Taxonomy" id="49390"/>
    <lineage>
        <taxon>Eukaryota</taxon>
        <taxon>Viridiplantae</taxon>
        <taxon>Streptophyta</taxon>
        <taxon>Embryophyta</taxon>
        <taxon>Tracheophyta</taxon>
        <taxon>Spermatophyta</taxon>
        <taxon>Magnoliopsida</taxon>
        <taxon>eudicotyledons</taxon>
        <taxon>Gunneridae</taxon>
        <taxon>Pentapetalae</taxon>
        <taxon>asterids</taxon>
        <taxon>lamiids</taxon>
        <taxon>Gentianales</taxon>
        <taxon>Rubiaceae</taxon>
        <taxon>Ixoroideae</taxon>
        <taxon>Gardenieae complex</taxon>
        <taxon>Bertiereae - Coffeeae clade</taxon>
        <taxon>Coffeeae</taxon>
        <taxon>Coffea</taxon>
    </lineage>
</organism>
<dbReference type="InParanoid" id="A0A068UZZ6"/>
<feature type="compositionally biased region" description="Basic and acidic residues" evidence="1">
    <location>
        <begin position="42"/>
        <end position="62"/>
    </location>
</feature>
<name>A0A068UZZ6_COFCA</name>
<evidence type="ECO:0000313" key="2">
    <source>
        <dbReference type="EMBL" id="CDP13996.1"/>
    </source>
</evidence>
<dbReference type="EMBL" id="HG739162">
    <property type="protein sequence ID" value="CDP13996.1"/>
    <property type="molecule type" value="Genomic_DNA"/>
</dbReference>
<protein>
    <submittedName>
        <fullName evidence="2">Uncharacterized protein</fullName>
    </submittedName>
</protein>
<keyword evidence="3" id="KW-1185">Reference proteome</keyword>
<accession>A0A068UZZ6</accession>
<dbReference type="Pfam" id="PF00477">
    <property type="entry name" value="LEA_5"/>
    <property type="match status" value="1"/>
</dbReference>
<dbReference type="InterPro" id="IPR038956">
    <property type="entry name" value="LEA_5"/>
</dbReference>
<proteinExistence type="predicted"/>
<evidence type="ECO:0000313" key="3">
    <source>
        <dbReference type="Proteomes" id="UP000295252"/>
    </source>
</evidence>
<dbReference type="PhylomeDB" id="A0A068UZZ6"/>
<evidence type="ECO:0000256" key="1">
    <source>
        <dbReference type="SAM" id="MobiDB-lite"/>
    </source>
</evidence>